<dbReference type="InterPro" id="IPR017853">
    <property type="entry name" value="GH"/>
</dbReference>
<evidence type="ECO:0000256" key="2">
    <source>
        <dbReference type="ARBA" id="ARBA00022801"/>
    </source>
</evidence>
<dbReference type="OrthoDB" id="9765195at2"/>
<name>A0A5J5J196_9MICO</name>
<dbReference type="PRINTS" id="PR00131">
    <property type="entry name" value="GLHYDRLASE1"/>
</dbReference>
<organism evidence="5 6">
    <name type="scientific">Microbacterium rhizomatis</name>
    <dbReference type="NCBI Taxonomy" id="1631477"/>
    <lineage>
        <taxon>Bacteria</taxon>
        <taxon>Bacillati</taxon>
        <taxon>Actinomycetota</taxon>
        <taxon>Actinomycetes</taxon>
        <taxon>Micrococcales</taxon>
        <taxon>Microbacteriaceae</taxon>
        <taxon>Microbacterium</taxon>
    </lineage>
</organism>
<evidence type="ECO:0000313" key="6">
    <source>
        <dbReference type="Proteomes" id="UP000325827"/>
    </source>
</evidence>
<sequence length="409" mass="45283">MSNFPANFLWGASTSPHQTEGDNVHSDWWAREGLIPGMEPSGKAVDSYHRYREDMTLLADAGLNAYRFGIEWARVEPRAGQTSHAELAHYRDMIDTALELGLTPVVTLHHFSSPRWFAEQGGWTAPDAVDRFVHYVQTVSDILEDVPWVATINEPNMLAMMIMMEEAFRTGQIGQWQSPTVEGEPPGEDRPAALPTPDRRFALPLIEAHHAARDVLRSRTNARVGWTVANQAFTAAPGGETRLEEVRYDWEDFYLNATAGDDFIGVQAYSSQQVDQDGVVPHPPHPDNTLVGTAYRPDALSIAVRHTWGRTGLPILVTENGIATADDSRRIAYTSDALSHLDQAIGDGVDVRGYLHWSLLDNYEWGHWGPTFGLVAVDRKTFQRTPKPSLAWLGSCAAANSAVPAPHLS</sequence>
<accession>A0A5J5J196</accession>
<dbReference type="AlphaFoldDB" id="A0A5J5J196"/>
<dbReference type="PANTHER" id="PTHR10353:SF36">
    <property type="entry name" value="LP05116P"/>
    <property type="match status" value="1"/>
</dbReference>
<proteinExistence type="inferred from homology"/>
<comment type="similarity">
    <text evidence="1 4">Belongs to the glycosyl hydrolase 1 family.</text>
</comment>
<evidence type="ECO:0000256" key="3">
    <source>
        <dbReference type="ARBA" id="ARBA00023295"/>
    </source>
</evidence>
<dbReference type="GO" id="GO:0005829">
    <property type="term" value="C:cytosol"/>
    <property type="evidence" value="ECO:0007669"/>
    <property type="project" value="TreeGrafter"/>
</dbReference>
<keyword evidence="2 5" id="KW-0378">Hydrolase</keyword>
<dbReference type="EMBL" id="VYSA01000004">
    <property type="protein sequence ID" value="KAA9105867.1"/>
    <property type="molecule type" value="Genomic_DNA"/>
</dbReference>
<comment type="caution">
    <text evidence="5">The sequence shown here is derived from an EMBL/GenBank/DDBJ whole genome shotgun (WGS) entry which is preliminary data.</text>
</comment>
<evidence type="ECO:0000256" key="4">
    <source>
        <dbReference type="RuleBase" id="RU003690"/>
    </source>
</evidence>
<dbReference type="GO" id="GO:0008422">
    <property type="term" value="F:beta-glucosidase activity"/>
    <property type="evidence" value="ECO:0007669"/>
    <property type="project" value="TreeGrafter"/>
</dbReference>
<gene>
    <name evidence="5" type="ORF">F6B43_15990</name>
</gene>
<evidence type="ECO:0000313" key="5">
    <source>
        <dbReference type="EMBL" id="KAA9105867.1"/>
    </source>
</evidence>
<dbReference type="RefSeq" id="WP_150450009.1">
    <property type="nucleotide sequence ID" value="NZ_VYSA01000004.1"/>
</dbReference>
<dbReference type="PANTHER" id="PTHR10353">
    <property type="entry name" value="GLYCOSYL HYDROLASE"/>
    <property type="match status" value="1"/>
</dbReference>
<dbReference type="Proteomes" id="UP000325827">
    <property type="component" value="Unassembled WGS sequence"/>
</dbReference>
<keyword evidence="3" id="KW-0326">Glycosidase</keyword>
<reference evidence="6" key="1">
    <citation type="submission" date="2019-09" db="EMBL/GenBank/DDBJ databases">
        <title>Mumia zhuanghuii sp. nov. isolated from the intestinal contents of plateau pika (Ochotona curzoniae) in the Qinghai-Tibet plateau of China.</title>
        <authorList>
            <person name="Tian Z."/>
        </authorList>
    </citation>
    <scope>NUCLEOTIDE SEQUENCE [LARGE SCALE GENOMIC DNA]</scope>
    <source>
        <strain evidence="6">JCM 30598</strain>
    </source>
</reference>
<dbReference type="GO" id="GO:0016052">
    <property type="term" value="P:carbohydrate catabolic process"/>
    <property type="evidence" value="ECO:0007669"/>
    <property type="project" value="TreeGrafter"/>
</dbReference>
<keyword evidence="6" id="KW-1185">Reference proteome</keyword>
<dbReference type="SUPFAM" id="SSF51445">
    <property type="entry name" value="(Trans)glycosidases"/>
    <property type="match status" value="1"/>
</dbReference>
<dbReference type="Gene3D" id="3.20.20.80">
    <property type="entry name" value="Glycosidases"/>
    <property type="match status" value="1"/>
</dbReference>
<dbReference type="InterPro" id="IPR001360">
    <property type="entry name" value="Glyco_hydro_1"/>
</dbReference>
<protein>
    <submittedName>
        <fullName evidence="5">Glycoside hydrolase family 1 protein</fullName>
    </submittedName>
</protein>
<dbReference type="Pfam" id="PF00232">
    <property type="entry name" value="Glyco_hydro_1"/>
    <property type="match status" value="2"/>
</dbReference>
<evidence type="ECO:0000256" key="1">
    <source>
        <dbReference type="ARBA" id="ARBA00010838"/>
    </source>
</evidence>